<comment type="subcellular location">
    <subcellularLocation>
        <location evidence="1">Mitochondrion</location>
    </subcellularLocation>
</comment>
<evidence type="ECO:0000256" key="5">
    <source>
        <dbReference type="ARBA" id="ARBA00023128"/>
    </source>
</evidence>
<keyword evidence="6" id="KW-0687">Ribonucleoprotein</keyword>
<name>A0A4Y7LZE1_9CRUS</name>
<sequence length="390" mass="44315">MIRYSRTFDVFRNWARKFSSVAANAETVTESANDAIFRTSEASPANHGVEHAGRFYRLSETVKKQLFTYGGLPNEYKTLGETLNELCIMVRKPTVELIHYLNQTNFDAPVSRYVLYGNTGSGKSLSLAHIAHYGSSTGFVLVHIPWVPNWFRFLRDATPSLVHQNKYDHPIESVEWLRHFSTQNGPLLQKLELKTTATYTWSKREVTNEGAPLSELIDLGLNRAKYATGCVVALLDELKKSAIGKQCRVLVIIDGFNSFFSPRSRVFREDKSAVLPSEFVLTDAFLSLTKNDWNNGAIVVSVDPAAHPPNLRESCLPRYQLGKKGFEHLDPFIPIEVGNYNEKEFRSQIDYYIERNWLQQPKAHTERGRAELSFSSGNHPYSLMKLVAPY</sequence>
<evidence type="ECO:0000256" key="3">
    <source>
        <dbReference type="ARBA" id="ARBA00022946"/>
    </source>
</evidence>
<dbReference type="PANTHER" id="PTHR12810:SF0">
    <property type="entry name" value="SMALL RIBOSOMAL SUBUNIT PROTEIN MS29"/>
    <property type="match status" value="1"/>
</dbReference>
<reference evidence="8" key="1">
    <citation type="submission" date="2018-08" db="EMBL/GenBank/DDBJ databases">
        <authorList>
            <person name="Cornetti L."/>
        </authorList>
    </citation>
    <scope>NUCLEOTIDE SEQUENCE</scope>
    <source>
        <strain evidence="8">OM-SAIQ-clone2</strain>
    </source>
</reference>
<comment type="similarity">
    <text evidence="2">Belongs to the mitochondrion-specific ribosomal protein mS29 family.</text>
</comment>
<dbReference type="InterPro" id="IPR008092">
    <property type="entry name" value="Ribosomal_mS29_met"/>
</dbReference>
<keyword evidence="5" id="KW-0496">Mitochondrion</keyword>
<dbReference type="GO" id="GO:0005763">
    <property type="term" value="C:mitochondrial small ribosomal subunit"/>
    <property type="evidence" value="ECO:0007669"/>
    <property type="project" value="TreeGrafter"/>
</dbReference>
<dbReference type="SUPFAM" id="SSF52540">
    <property type="entry name" value="P-loop containing nucleoside triphosphate hydrolases"/>
    <property type="match status" value="1"/>
</dbReference>
<protein>
    <recommendedName>
        <fullName evidence="7">Small ribosomal subunit protein mS29</fullName>
    </recommendedName>
</protein>
<evidence type="ECO:0000256" key="4">
    <source>
        <dbReference type="ARBA" id="ARBA00022980"/>
    </source>
</evidence>
<dbReference type="PRINTS" id="PR01716">
    <property type="entry name" value="DEATHASSOCP3"/>
</dbReference>
<evidence type="ECO:0000313" key="8">
    <source>
        <dbReference type="EMBL" id="SVE72925.1"/>
    </source>
</evidence>
<proteinExistence type="evidence at transcript level"/>
<dbReference type="GO" id="GO:0003735">
    <property type="term" value="F:structural constituent of ribosome"/>
    <property type="evidence" value="ECO:0007669"/>
    <property type="project" value="TreeGrafter"/>
</dbReference>
<evidence type="ECO:0000256" key="7">
    <source>
        <dbReference type="ARBA" id="ARBA00035140"/>
    </source>
</evidence>
<gene>
    <name evidence="8" type="primary">EOG090X05V1</name>
</gene>
<dbReference type="InterPro" id="IPR019368">
    <property type="entry name" value="Ribosomal_mS29"/>
</dbReference>
<keyword evidence="4" id="KW-0689">Ribosomal protein</keyword>
<dbReference type="EMBL" id="LR003306">
    <property type="protein sequence ID" value="SVE72925.1"/>
    <property type="molecule type" value="mRNA"/>
</dbReference>
<dbReference type="Pfam" id="PF10236">
    <property type="entry name" value="DAP3"/>
    <property type="match status" value="1"/>
</dbReference>
<organism evidence="8">
    <name type="scientific">Ceriodaphnia reticulata</name>
    <dbReference type="NCBI Taxonomy" id="302197"/>
    <lineage>
        <taxon>Eukaryota</taxon>
        <taxon>Metazoa</taxon>
        <taxon>Ecdysozoa</taxon>
        <taxon>Arthropoda</taxon>
        <taxon>Crustacea</taxon>
        <taxon>Branchiopoda</taxon>
        <taxon>Diplostraca</taxon>
        <taxon>Cladocera</taxon>
        <taxon>Anomopoda</taxon>
        <taxon>Daphniidae</taxon>
        <taxon>Ceriodaphnia</taxon>
    </lineage>
</organism>
<dbReference type="AlphaFoldDB" id="A0A4Y7LZE1"/>
<evidence type="ECO:0000256" key="6">
    <source>
        <dbReference type="ARBA" id="ARBA00023274"/>
    </source>
</evidence>
<evidence type="ECO:0000256" key="1">
    <source>
        <dbReference type="ARBA" id="ARBA00004173"/>
    </source>
</evidence>
<dbReference type="GO" id="GO:0006915">
    <property type="term" value="P:apoptotic process"/>
    <property type="evidence" value="ECO:0007669"/>
    <property type="project" value="InterPro"/>
</dbReference>
<accession>A0A4Y7LZE1</accession>
<dbReference type="InterPro" id="IPR027417">
    <property type="entry name" value="P-loop_NTPase"/>
</dbReference>
<dbReference type="PANTHER" id="PTHR12810">
    <property type="entry name" value="MITOCHONDRIAL 28S RIBOSOMAL PROTEIN S29"/>
    <property type="match status" value="1"/>
</dbReference>
<evidence type="ECO:0000256" key="2">
    <source>
        <dbReference type="ARBA" id="ARBA00009863"/>
    </source>
</evidence>
<keyword evidence="3" id="KW-0809">Transit peptide</keyword>